<name>A0A2T0A4N2_RHOTO</name>
<feature type="compositionally biased region" description="Low complexity" evidence="1">
    <location>
        <begin position="192"/>
        <end position="213"/>
    </location>
</feature>
<dbReference type="AlphaFoldDB" id="A0A2T0A4N2"/>
<evidence type="ECO:0000259" key="2">
    <source>
        <dbReference type="PROSITE" id="PS50280"/>
    </source>
</evidence>
<dbReference type="GO" id="GO:0016279">
    <property type="term" value="F:protein-lysine N-methyltransferase activity"/>
    <property type="evidence" value="ECO:0007669"/>
    <property type="project" value="InterPro"/>
</dbReference>
<evidence type="ECO:0000256" key="1">
    <source>
        <dbReference type="SAM" id="MobiDB-lite"/>
    </source>
</evidence>
<feature type="region of interest" description="Disordered" evidence="1">
    <location>
        <begin position="75"/>
        <end position="132"/>
    </location>
</feature>
<dbReference type="InterPro" id="IPR046341">
    <property type="entry name" value="SET_dom_sf"/>
</dbReference>
<feature type="compositionally biased region" description="Pro residues" evidence="1">
    <location>
        <begin position="21"/>
        <end position="35"/>
    </location>
</feature>
<organism evidence="3 4">
    <name type="scientific">Rhodotorula toruloides</name>
    <name type="common">Yeast</name>
    <name type="synonym">Rhodosporidium toruloides</name>
    <dbReference type="NCBI Taxonomy" id="5286"/>
    <lineage>
        <taxon>Eukaryota</taxon>
        <taxon>Fungi</taxon>
        <taxon>Dikarya</taxon>
        <taxon>Basidiomycota</taxon>
        <taxon>Pucciniomycotina</taxon>
        <taxon>Microbotryomycetes</taxon>
        <taxon>Sporidiobolales</taxon>
        <taxon>Sporidiobolaceae</taxon>
        <taxon>Rhodotorula</taxon>
    </lineage>
</organism>
<feature type="compositionally biased region" description="Acidic residues" evidence="1">
    <location>
        <begin position="1093"/>
        <end position="1108"/>
    </location>
</feature>
<gene>
    <name evidence="3" type="ORF">AAT19DRAFT_15732</name>
</gene>
<feature type="region of interest" description="Disordered" evidence="1">
    <location>
        <begin position="255"/>
        <end position="304"/>
    </location>
</feature>
<dbReference type="InterPro" id="IPR001214">
    <property type="entry name" value="SET_dom"/>
</dbReference>
<protein>
    <submittedName>
        <fullName evidence="3">Putative cytoplasm protein</fullName>
    </submittedName>
</protein>
<dbReference type="Gene3D" id="3.90.1420.10">
    <property type="entry name" value="Rubisco LSMT, substrate-binding domain"/>
    <property type="match status" value="1"/>
</dbReference>
<feature type="compositionally biased region" description="Acidic residues" evidence="1">
    <location>
        <begin position="107"/>
        <end position="117"/>
    </location>
</feature>
<dbReference type="Proteomes" id="UP000239560">
    <property type="component" value="Unassembled WGS sequence"/>
</dbReference>
<dbReference type="EMBL" id="LCTV02000008">
    <property type="protein sequence ID" value="PRQ72979.1"/>
    <property type="molecule type" value="Genomic_DNA"/>
</dbReference>
<proteinExistence type="predicted"/>
<feature type="compositionally biased region" description="Polar residues" evidence="1">
    <location>
        <begin position="270"/>
        <end position="286"/>
    </location>
</feature>
<dbReference type="PROSITE" id="PS50280">
    <property type="entry name" value="SET"/>
    <property type="match status" value="1"/>
</dbReference>
<dbReference type="PANTHER" id="PTHR38702:SF1">
    <property type="entry name" value="CALPONIN-HOMOLOGY (CH) DOMAIN-CONTAINING PROTEIN"/>
    <property type="match status" value="1"/>
</dbReference>
<dbReference type="CDD" id="cd19180">
    <property type="entry name" value="SET_SpSET10-like"/>
    <property type="match status" value="1"/>
</dbReference>
<dbReference type="InterPro" id="IPR036464">
    <property type="entry name" value="Rubisco_LSMT_subst-bd_sf"/>
</dbReference>
<feature type="region of interest" description="Disordered" evidence="1">
    <location>
        <begin position="1"/>
        <end position="49"/>
    </location>
</feature>
<feature type="region of interest" description="Disordered" evidence="1">
    <location>
        <begin position="414"/>
        <end position="434"/>
    </location>
</feature>
<accession>A0A2T0A4N2</accession>
<dbReference type="OrthoDB" id="42889at2759"/>
<reference evidence="3 4" key="1">
    <citation type="journal article" date="2018" name="Elife">
        <title>Functional genomics of lipid metabolism in the oleaginous yeast Rhodosporidium toruloides.</title>
        <authorList>
            <person name="Coradetti S.T."/>
            <person name="Pinel D."/>
            <person name="Geiselman G."/>
            <person name="Ito M."/>
            <person name="Mondo S."/>
            <person name="Reilly M.C."/>
            <person name="Cheng Y.F."/>
            <person name="Bauer S."/>
            <person name="Grigoriev I."/>
            <person name="Gladden J.M."/>
            <person name="Simmons B.A."/>
            <person name="Brem R."/>
            <person name="Arkin A.P."/>
            <person name="Skerker J.M."/>
        </authorList>
    </citation>
    <scope>NUCLEOTIDE SEQUENCE [LARGE SCALE GENOMIC DNA]</scope>
    <source>
        <strain evidence="3 4">NBRC 0880</strain>
    </source>
</reference>
<evidence type="ECO:0000313" key="3">
    <source>
        <dbReference type="EMBL" id="PRQ72979.1"/>
    </source>
</evidence>
<feature type="compositionally biased region" description="Low complexity" evidence="1">
    <location>
        <begin position="255"/>
        <end position="265"/>
    </location>
</feature>
<dbReference type="Gene3D" id="3.90.1410.10">
    <property type="entry name" value="set domain protein methyltransferase, domain 1"/>
    <property type="match status" value="1"/>
</dbReference>
<feature type="region of interest" description="Disordered" evidence="1">
    <location>
        <begin position="180"/>
        <end position="216"/>
    </location>
</feature>
<dbReference type="InterPro" id="IPR044432">
    <property type="entry name" value="Set10/Efm1_SET"/>
</dbReference>
<sequence length="1108" mass="120735">MATPADSLEAGTSSTAVDTPPAQPFRPAKLPPPPLYTTSTSRPFSRSALKRQSVMALPSIQHLQHGFAKLGLKEVKKRGEAGARRRSGGTGEDKENEGRIGGLAGMAEEEEDGEEGFEGVLGPEPPKPEVDLRMPWEKEGVEASLRDSKELRREAEEALDVVCDKWGLAAPASTCSELVNAPTDPLHAPREASTVSSASTASTSSQTDNSNSAPLSPLTSFSCTSDSQVPLVLTLLTLTTGAIRTTQQFVLSLPSTSSSTSTAISPDPPQISTASRPRTSLASPFTTAAAMSRSSSSGSNQGNPAVIEADEQATLLAELRKKSLEVLGILREMEGRYRLPVPGRLLADEGEGMVASPLDAEAPALPSSAVTAEAAVEDEPIYRSDIALSSLAAEQDVVREWVRAVNRVLDQTAEAGKTRRSKAADGGPQEEVPEWARKDGWEDSLARAHAIIVTHLSPEQTSSLPNLASDRTGFLDALSDGYLLCLAYNAALRLSSPHPFGFISASSIHPFSSISSSSVEMSCTASSASDGGGGGEKIGQTFRRAENLRLWAGALKHRYNLALAGPPPFDPKVVAARKEEGRRDGLERAVGEWAEDLANEVRREEEEPRETGRRRRRRRVGSAVFTPIAVLLRAKGTRRRPSLASSPLPKMTGPSCATTPLGSWLTASGGSYHPALEARPDSFGTCVYASEPLEKGCKAVCCPFSLAITPKQARRCVPDTLLPSSPSSSRPKRLPDHEIMTLYLCLHLLPKPAVERVSGLVLEHQPYVDFLPKSEAMRTPLYFTPAERELLRGTNLYGATQEREDDWRAEWREVTSWVTDEEVRKELTWERWLWGCTILSSRAFSSDLIDGDKDNSTPVLFPGVDLLNHRPEARVTWFSDTETEIKRVDGRVEKGSLTIVLDEEIPAGAQVYNTYGAKANEELLLGYGFVLPSNRADFLTLKLSMPLNASPSLLSLWETLKLSDTRHYVPRSGVLPDELLAQMRLLLAQPDEVEEIQERLRKGASGWSEALDFVSWENELDVLDMLGAMLDSKAQALTAGGETVTDEDVRPEVSETVDIYRRGQVDVIQAAIEYHERLFEETRRKAEEAGVPFDEDDMEDVDEEDEDH</sequence>
<dbReference type="SUPFAM" id="SSF82199">
    <property type="entry name" value="SET domain"/>
    <property type="match status" value="1"/>
</dbReference>
<evidence type="ECO:0000313" key="4">
    <source>
        <dbReference type="Proteomes" id="UP000239560"/>
    </source>
</evidence>
<feature type="domain" description="SET" evidence="2">
    <location>
        <begin position="674"/>
        <end position="916"/>
    </location>
</feature>
<feature type="region of interest" description="Disordered" evidence="1">
    <location>
        <begin position="600"/>
        <end position="619"/>
    </location>
</feature>
<dbReference type="PANTHER" id="PTHR38702">
    <property type="entry name" value="CALPONIN-HOMOLOGY (CH) DOMAIN-CONTAINING PROTEIN"/>
    <property type="match status" value="1"/>
</dbReference>
<feature type="region of interest" description="Disordered" evidence="1">
    <location>
        <begin position="1083"/>
        <end position="1108"/>
    </location>
</feature>
<feature type="compositionally biased region" description="Basic and acidic residues" evidence="1">
    <location>
        <begin position="600"/>
        <end position="611"/>
    </location>
</feature>
<comment type="caution">
    <text evidence="3">The sequence shown here is derived from an EMBL/GenBank/DDBJ whole genome shotgun (WGS) entry which is preliminary data.</text>
</comment>